<dbReference type="Proteomes" id="UP000015346">
    <property type="component" value="Unassembled WGS sequence"/>
</dbReference>
<dbReference type="GO" id="GO:0022857">
    <property type="term" value="F:transmembrane transporter activity"/>
    <property type="evidence" value="ECO:0007669"/>
    <property type="project" value="InterPro"/>
</dbReference>
<feature type="transmembrane region" description="Helical" evidence="6">
    <location>
        <begin position="176"/>
        <end position="192"/>
    </location>
</feature>
<dbReference type="Pfam" id="PF07690">
    <property type="entry name" value="MFS_1"/>
    <property type="match status" value="1"/>
</dbReference>
<keyword evidence="3 6" id="KW-0812">Transmembrane</keyword>
<dbReference type="EMBL" id="AOLV01000028">
    <property type="protein sequence ID" value="EPX84220.1"/>
    <property type="molecule type" value="Genomic_DNA"/>
</dbReference>
<keyword evidence="5 6" id="KW-0472">Membrane</keyword>
<feature type="transmembrane region" description="Helical" evidence="6">
    <location>
        <begin position="256"/>
        <end position="276"/>
    </location>
</feature>
<evidence type="ECO:0000256" key="2">
    <source>
        <dbReference type="ARBA" id="ARBA00022475"/>
    </source>
</evidence>
<feature type="transmembrane region" description="Helical" evidence="6">
    <location>
        <begin position="59"/>
        <end position="78"/>
    </location>
</feature>
<name>S9S1W4_9RHOB</name>
<dbReference type="PATRIC" id="fig|1123069.3.peg.2411"/>
<keyword evidence="8" id="KW-1185">Reference proteome</keyword>
<dbReference type="PANTHER" id="PTHR23513:SF6">
    <property type="entry name" value="MAJOR FACILITATOR SUPERFAMILY ASSOCIATED DOMAIN-CONTAINING PROTEIN"/>
    <property type="match status" value="1"/>
</dbReference>
<keyword evidence="2" id="KW-1003">Cell membrane</keyword>
<evidence type="ECO:0000256" key="1">
    <source>
        <dbReference type="ARBA" id="ARBA00004651"/>
    </source>
</evidence>
<evidence type="ECO:0000313" key="8">
    <source>
        <dbReference type="Proteomes" id="UP000015346"/>
    </source>
</evidence>
<sequence length="414" mass="43628">MEHGTIPVAGAILLSAVLHPRSLRAEDFAVLFGFDSAIRGLLLSVMPLVMIRAWEEETIVSGIYLGVGLVSLGAGLLVPWASRRVSRGRLACGACLLYALGMALLVAQNAWAATAALLLNTVATATLWVCLSAYVLDDIPREALGRAETKRLLYSAAAWTAGPVTGVMLLDWWYPAPFLMAALFAGLMFLTMRRLRLGGGKPVGAAGPQVLGYLLRFLHRPRLVAGWIFAMLRSAGWWVYIVYLPLFCLEEGLGRSIGGAAVSGTSLLLFATPWLLRLVQRFSVRGAVRGSFAWCALLFALGGLLSAPAPWASVACLVLASFGLVMLDVCGSLPFLMAVKPSERTEMAAVYSSFRDVSGIVTPAVGGLILLVAPLGAVFAATGLAMGAAWALAGTVHPRLGRPRPGPASSAAPG</sequence>
<dbReference type="Gene3D" id="1.20.1250.20">
    <property type="entry name" value="MFS general substrate transporter like domains"/>
    <property type="match status" value="2"/>
</dbReference>
<feature type="transmembrane region" description="Helical" evidence="6">
    <location>
        <begin position="311"/>
        <end position="339"/>
    </location>
</feature>
<evidence type="ECO:0000256" key="6">
    <source>
        <dbReference type="SAM" id="Phobius"/>
    </source>
</evidence>
<accession>S9S1W4</accession>
<keyword evidence="4 6" id="KW-1133">Transmembrane helix</keyword>
<dbReference type="HOGENOM" id="CLU_670632_0_0_5"/>
<evidence type="ECO:0000256" key="4">
    <source>
        <dbReference type="ARBA" id="ARBA00022989"/>
    </source>
</evidence>
<feature type="transmembrane region" description="Helical" evidence="6">
    <location>
        <begin position="360"/>
        <end position="393"/>
    </location>
</feature>
<dbReference type="GO" id="GO:0005886">
    <property type="term" value="C:plasma membrane"/>
    <property type="evidence" value="ECO:0007669"/>
    <property type="project" value="UniProtKB-SubCell"/>
</dbReference>
<gene>
    <name evidence="7" type="ORF">ruthe_02432</name>
</gene>
<protein>
    <submittedName>
        <fullName evidence="7">Arabinose efflux permease</fullName>
    </submittedName>
</protein>
<dbReference type="AlphaFoldDB" id="S9S1W4"/>
<dbReference type="PANTHER" id="PTHR23513">
    <property type="entry name" value="INTEGRAL MEMBRANE EFFLUX PROTEIN-RELATED"/>
    <property type="match status" value="1"/>
</dbReference>
<reference evidence="7 8" key="1">
    <citation type="journal article" date="2013" name="Stand. Genomic Sci.">
        <title>Genome sequence of the reddish-pigmented Rubellimicrobium thermophilum type strain (DSM 16684(T)), a member of the Roseobacter clade.</title>
        <authorList>
            <person name="Fiebig A."/>
            <person name="Riedel T."/>
            <person name="Gronow S."/>
            <person name="Petersen J."/>
            <person name="Klenk H.P."/>
            <person name="Goker M."/>
        </authorList>
    </citation>
    <scope>NUCLEOTIDE SEQUENCE [LARGE SCALE GENOMIC DNA]</scope>
    <source>
        <strain evidence="7 8">DSM 16684</strain>
    </source>
</reference>
<comment type="caution">
    <text evidence="7">The sequence shown here is derived from an EMBL/GenBank/DDBJ whole genome shotgun (WGS) entry which is preliminary data.</text>
</comment>
<feature type="transmembrane region" description="Helical" evidence="6">
    <location>
        <begin position="28"/>
        <end position="53"/>
    </location>
</feature>
<organism evidence="7 8">
    <name type="scientific">Rubellimicrobium thermophilum DSM 16684</name>
    <dbReference type="NCBI Taxonomy" id="1123069"/>
    <lineage>
        <taxon>Bacteria</taxon>
        <taxon>Pseudomonadati</taxon>
        <taxon>Pseudomonadota</taxon>
        <taxon>Alphaproteobacteria</taxon>
        <taxon>Rhodobacterales</taxon>
        <taxon>Roseobacteraceae</taxon>
        <taxon>Rubellimicrobium</taxon>
    </lineage>
</organism>
<evidence type="ECO:0000256" key="5">
    <source>
        <dbReference type="ARBA" id="ARBA00023136"/>
    </source>
</evidence>
<dbReference type="InterPro" id="IPR011701">
    <property type="entry name" value="MFS"/>
</dbReference>
<evidence type="ECO:0000256" key="3">
    <source>
        <dbReference type="ARBA" id="ARBA00022692"/>
    </source>
</evidence>
<feature type="transmembrane region" description="Helical" evidence="6">
    <location>
        <begin position="223"/>
        <end position="244"/>
    </location>
</feature>
<evidence type="ECO:0000313" key="7">
    <source>
        <dbReference type="EMBL" id="EPX84220.1"/>
    </source>
</evidence>
<feature type="transmembrane region" description="Helical" evidence="6">
    <location>
        <begin position="90"/>
        <end position="111"/>
    </location>
</feature>
<feature type="transmembrane region" description="Helical" evidence="6">
    <location>
        <begin position="117"/>
        <end position="136"/>
    </location>
</feature>
<dbReference type="RefSeq" id="WP_021098512.1">
    <property type="nucleotide sequence ID" value="NZ_KE557322.1"/>
</dbReference>
<dbReference type="SUPFAM" id="SSF103473">
    <property type="entry name" value="MFS general substrate transporter"/>
    <property type="match status" value="1"/>
</dbReference>
<comment type="subcellular location">
    <subcellularLocation>
        <location evidence="1">Cell membrane</location>
        <topology evidence="1">Multi-pass membrane protein</topology>
    </subcellularLocation>
</comment>
<feature type="transmembrane region" description="Helical" evidence="6">
    <location>
        <begin position="288"/>
        <end position="305"/>
    </location>
</feature>
<dbReference type="OrthoDB" id="9808182at2"/>
<dbReference type="STRING" id="1123069.ruthe_02432"/>
<proteinExistence type="predicted"/>
<dbReference type="InterPro" id="IPR036259">
    <property type="entry name" value="MFS_trans_sf"/>
</dbReference>